<dbReference type="Proteomes" id="UP000009183">
    <property type="component" value="Chromosome 19"/>
</dbReference>
<keyword evidence="3" id="KW-1185">Reference proteome</keyword>
<dbReference type="EMBL" id="FN596014">
    <property type="protein sequence ID" value="CCB57263.1"/>
    <property type="molecule type" value="Genomic_DNA"/>
</dbReference>
<proteinExistence type="predicted"/>
<feature type="region of interest" description="Disordered" evidence="1">
    <location>
        <begin position="117"/>
        <end position="138"/>
    </location>
</feature>
<dbReference type="HOGENOM" id="CLU_1858911_0_0_1"/>
<organism evidence="2 3">
    <name type="scientific">Vitis vinifera</name>
    <name type="common">Grape</name>
    <dbReference type="NCBI Taxonomy" id="29760"/>
    <lineage>
        <taxon>Eukaryota</taxon>
        <taxon>Viridiplantae</taxon>
        <taxon>Streptophyta</taxon>
        <taxon>Embryophyta</taxon>
        <taxon>Tracheophyta</taxon>
        <taxon>Spermatophyta</taxon>
        <taxon>Magnoliopsida</taxon>
        <taxon>eudicotyledons</taxon>
        <taxon>Gunneridae</taxon>
        <taxon>Pentapetalae</taxon>
        <taxon>rosids</taxon>
        <taxon>Vitales</taxon>
        <taxon>Vitaceae</taxon>
        <taxon>Viteae</taxon>
        <taxon>Vitis</taxon>
    </lineage>
</organism>
<protein>
    <submittedName>
        <fullName evidence="2">Uncharacterized protein</fullName>
    </submittedName>
</protein>
<name>F6HRF5_VITVI</name>
<dbReference type="InParanoid" id="F6HRF5"/>
<evidence type="ECO:0000313" key="3">
    <source>
        <dbReference type="Proteomes" id="UP000009183"/>
    </source>
</evidence>
<gene>
    <name evidence="2" type="ordered locus">VIT_19s0140g00060</name>
</gene>
<dbReference type="PaxDb" id="29760-VIT_19s0140g00060.t01"/>
<dbReference type="AlphaFoldDB" id="F6HRF5"/>
<sequence>MWAATSCLGAWRPLYKGAAARFAPFHLQQLGLERESRERKCRFEALSFDILFMWDRGSLGENAGNSLNKVKEEGFSKQNRVSRMPMKKANGRRTSKMNIKKGDSLIRVIERACHKQTLARGMPNPNKSGCAKKPQEME</sequence>
<evidence type="ECO:0000256" key="1">
    <source>
        <dbReference type="SAM" id="MobiDB-lite"/>
    </source>
</evidence>
<evidence type="ECO:0000313" key="2">
    <source>
        <dbReference type="EMBL" id="CCB57263.1"/>
    </source>
</evidence>
<accession>F6HRF5</accession>
<reference evidence="3" key="1">
    <citation type="journal article" date="2007" name="Nature">
        <title>The grapevine genome sequence suggests ancestral hexaploidization in major angiosperm phyla.</title>
        <authorList>
            <consortium name="The French-Italian Public Consortium for Grapevine Genome Characterization."/>
            <person name="Jaillon O."/>
            <person name="Aury J.-M."/>
            <person name="Noel B."/>
            <person name="Policriti A."/>
            <person name="Clepet C."/>
            <person name="Casagrande A."/>
            <person name="Choisne N."/>
            <person name="Aubourg S."/>
            <person name="Vitulo N."/>
            <person name="Jubin C."/>
            <person name="Vezzi A."/>
            <person name="Legeai F."/>
            <person name="Hugueney P."/>
            <person name="Dasilva C."/>
            <person name="Horner D."/>
            <person name="Mica E."/>
            <person name="Jublot D."/>
            <person name="Poulain J."/>
            <person name="Bruyere C."/>
            <person name="Billault A."/>
            <person name="Segurens B."/>
            <person name="Gouyvenoux M."/>
            <person name="Ugarte E."/>
            <person name="Cattonaro F."/>
            <person name="Anthouard V."/>
            <person name="Vico V."/>
            <person name="Del Fabbro C."/>
            <person name="Alaux M."/>
            <person name="Di Gaspero G."/>
            <person name="Dumas V."/>
            <person name="Felice N."/>
            <person name="Paillard S."/>
            <person name="Juman I."/>
            <person name="Moroldo M."/>
            <person name="Scalabrin S."/>
            <person name="Canaguier A."/>
            <person name="Le Clainche I."/>
            <person name="Malacrida G."/>
            <person name="Durand E."/>
            <person name="Pesole G."/>
            <person name="Laucou V."/>
            <person name="Chatelet P."/>
            <person name="Merdinoglu D."/>
            <person name="Delledonne M."/>
            <person name="Pezzotti M."/>
            <person name="Lecharny A."/>
            <person name="Scarpelli C."/>
            <person name="Artiguenave F."/>
            <person name="Pe M.E."/>
            <person name="Valle G."/>
            <person name="Morgante M."/>
            <person name="Caboche M."/>
            <person name="Adam-Blondon A.-F."/>
            <person name="Weissenbach J."/>
            <person name="Quetier F."/>
            <person name="Wincker P."/>
        </authorList>
    </citation>
    <scope>NUCLEOTIDE SEQUENCE [LARGE SCALE GENOMIC DNA]</scope>
    <source>
        <strain evidence="3">cv. Pinot noir / PN40024</strain>
    </source>
</reference>